<evidence type="ECO:0000313" key="8">
    <source>
        <dbReference type="EMBL" id="CRG84775.1"/>
    </source>
</evidence>
<evidence type="ECO:0000256" key="5">
    <source>
        <dbReference type="ARBA" id="ARBA00023098"/>
    </source>
</evidence>
<dbReference type="SUPFAM" id="SSF51735">
    <property type="entry name" value="NAD(P)-binding Rossmann-fold domains"/>
    <property type="match status" value="1"/>
</dbReference>
<dbReference type="Gene3D" id="3.40.50.720">
    <property type="entry name" value="NAD(P)-binding Rossmann-like Domain"/>
    <property type="match status" value="1"/>
</dbReference>
<feature type="compositionally biased region" description="Low complexity" evidence="7">
    <location>
        <begin position="276"/>
        <end position="287"/>
    </location>
</feature>
<keyword evidence="3" id="KW-0752">Steroid biosynthesis</keyword>
<dbReference type="GO" id="GO:0005741">
    <property type="term" value="C:mitochondrial outer membrane"/>
    <property type="evidence" value="ECO:0007669"/>
    <property type="project" value="TreeGrafter"/>
</dbReference>
<dbReference type="STRING" id="28573.A0A0U1LNJ9"/>
<keyword evidence="4" id="KW-0560">Oxidoreductase</keyword>
<evidence type="ECO:0000256" key="2">
    <source>
        <dbReference type="ARBA" id="ARBA00022857"/>
    </source>
</evidence>
<dbReference type="Proteomes" id="UP000054383">
    <property type="component" value="Unassembled WGS sequence"/>
</dbReference>
<dbReference type="AlphaFoldDB" id="A0A0U1LNJ9"/>
<evidence type="ECO:0000256" key="1">
    <source>
        <dbReference type="ARBA" id="ARBA00022516"/>
    </source>
</evidence>
<protein>
    <submittedName>
        <fullName evidence="8">3-keto steroid reductase</fullName>
    </submittedName>
</protein>
<dbReference type="OrthoDB" id="9989144at2759"/>
<dbReference type="GO" id="GO:0005811">
    <property type="term" value="C:lipid droplet"/>
    <property type="evidence" value="ECO:0007669"/>
    <property type="project" value="TreeGrafter"/>
</dbReference>
<dbReference type="GO" id="GO:0006696">
    <property type="term" value="P:ergosterol biosynthetic process"/>
    <property type="evidence" value="ECO:0007669"/>
    <property type="project" value="TreeGrafter"/>
</dbReference>
<keyword evidence="9" id="KW-1185">Reference proteome</keyword>
<feature type="region of interest" description="Disordered" evidence="7">
    <location>
        <begin position="271"/>
        <end position="290"/>
    </location>
</feature>
<evidence type="ECO:0000256" key="7">
    <source>
        <dbReference type="SAM" id="MobiDB-lite"/>
    </source>
</evidence>
<dbReference type="EMBL" id="CVMT01000002">
    <property type="protein sequence ID" value="CRG84775.1"/>
    <property type="molecule type" value="Genomic_DNA"/>
</dbReference>
<dbReference type="GO" id="GO:0005789">
    <property type="term" value="C:endoplasmic reticulum membrane"/>
    <property type="evidence" value="ECO:0007669"/>
    <property type="project" value="TreeGrafter"/>
</dbReference>
<reference evidence="8 9" key="1">
    <citation type="submission" date="2015-04" db="EMBL/GenBank/DDBJ databases">
        <authorList>
            <person name="Syromyatnikov M.Y."/>
            <person name="Popov V.N."/>
        </authorList>
    </citation>
    <scope>NUCLEOTIDE SEQUENCE [LARGE SCALE GENOMIC DNA]</scope>
    <source>
        <strain evidence="8">WF-38-12</strain>
    </source>
</reference>
<dbReference type="InterPro" id="IPR036291">
    <property type="entry name" value="NAD(P)-bd_dom_sf"/>
</dbReference>
<organism evidence="8 9">
    <name type="scientific">Talaromyces islandicus</name>
    <name type="common">Penicillium islandicum</name>
    <dbReference type="NCBI Taxonomy" id="28573"/>
    <lineage>
        <taxon>Eukaryota</taxon>
        <taxon>Fungi</taxon>
        <taxon>Dikarya</taxon>
        <taxon>Ascomycota</taxon>
        <taxon>Pezizomycotina</taxon>
        <taxon>Eurotiomycetes</taxon>
        <taxon>Eurotiomycetidae</taxon>
        <taxon>Eurotiales</taxon>
        <taxon>Trichocomaceae</taxon>
        <taxon>Talaromyces</taxon>
        <taxon>Talaromyces sect. Islandici</taxon>
    </lineage>
</organism>
<keyword evidence="5" id="KW-0443">Lipid metabolism</keyword>
<name>A0A0U1LNJ9_TALIS</name>
<gene>
    <name evidence="8" type="ORF">PISL3812_01975</name>
</gene>
<dbReference type="GO" id="GO:0000253">
    <property type="term" value="F:3-beta-hydroxysteroid 3-dehydrogenase (NADP+) activity"/>
    <property type="evidence" value="ECO:0007669"/>
    <property type="project" value="TreeGrafter"/>
</dbReference>
<sequence>MSSSEGEPRLQIAPEKLDENVVALITGANTGLGYSTCCRLVDEFVKSYPDTHRLTVLFTTRRPPEQVRETRDELNRYAARHGAQVAGRVQFVAETLDLFSLHSVRALSRRLNRNFTKIDAIILNAGWGGWSGLDWPRAIFTVLTDIVNATTWPTYKLAKAGVTTPRQTKLAEEKPLGAVFCANVFGHYMLAHNLMPLLRRSGNKRNGPGRVIWISSIEATMSFFDADDIQALKSEAAYEGSKALTDILALTSDLPSTAPWVKSFLAVESSPKNEESSSPSSAEESSTGPPPVNYVSHPGIFGSSIVPLILPLWYCMLAAFYLSRLLGSPWHTVTTYIGANAPVWLALSSQEALDEAEKPYRDNGGGHCKWGSSTDRSGRAYVANTEIDGWGYGGVVDRPPVVPEDRARRRKRGMKQQTPEDRVKFEELGRRSWQYMEELRVEWDRLLDIDEKSQ</sequence>
<dbReference type="PANTHER" id="PTHR43647:SF1">
    <property type="entry name" value="3-KETO-STEROID REDUCTASE ERG27"/>
    <property type="match status" value="1"/>
</dbReference>
<keyword evidence="2" id="KW-0521">NADP</keyword>
<evidence type="ECO:0000256" key="4">
    <source>
        <dbReference type="ARBA" id="ARBA00023002"/>
    </source>
</evidence>
<evidence type="ECO:0000256" key="3">
    <source>
        <dbReference type="ARBA" id="ARBA00022955"/>
    </source>
</evidence>
<dbReference type="PANTHER" id="PTHR43647">
    <property type="entry name" value="DEHYDROGENASE"/>
    <property type="match status" value="1"/>
</dbReference>
<comment type="similarity">
    <text evidence="6">Belongs to the short-chain dehydrogenases/reductases (SDR) family. ERG27 subfamily.</text>
</comment>
<dbReference type="OMA" id="WTGINWP"/>
<dbReference type="InterPro" id="IPR051593">
    <property type="entry name" value="Ergosterol_Biosynth_ERG27"/>
</dbReference>
<evidence type="ECO:0000313" key="9">
    <source>
        <dbReference type="Proteomes" id="UP000054383"/>
    </source>
</evidence>
<keyword evidence="1" id="KW-0444">Lipid biosynthesis</keyword>
<accession>A0A0U1LNJ9</accession>
<evidence type="ECO:0000256" key="6">
    <source>
        <dbReference type="ARBA" id="ARBA00023593"/>
    </source>
</evidence>
<proteinExistence type="inferred from homology"/>